<feature type="signal peptide" evidence="2">
    <location>
        <begin position="1"/>
        <end position="18"/>
    </location>
</feature>
<feature type="transmembrane region" description="Helical" evidence="1">
    <location>
        <begin position="455"/>
        <end position="475"/>
    </location>
</feature>
<feature type="transmembrane region" description="Helical" evidence="1">
    <location>
        <begin position="403"/>
        <end position="420"/>
    </location>
</feature>
<accession>A0AAD3H7R5</accession>
<sequence>MKFLKIAICSMLIESSSAFVPASSKATTVSSLRMEGTTTLNPFASFAKLFENNKSTNASKQRFQTSSAEASVRSFIDDVNARKDRMDLVNYFDDDVKFVDTAFYNPVEGKDALLRHFYLHADSSGLSTFSEDSQKTIVVDNVAASIEEDNDVSKVCVLYHLEEGGMQIPDSTAITFYNLKNDKIYQVFDATEPPSPKPADSGLKLLKTVSKLIGDDSIVIGNENIATSGSSVEKYFDAWNRRDMIDAVSNFSDDCVVRDTQFDNSFEGKEEFERHLLRVEECLPGTFNFVIDDIALTPKNAGVSWHVENNGDALSFTRGVSFYEVNESGLISSGIEIPEKAPPKNGLISTISSKFEKEPIRYIPAAIWVGYMYILFISEGILPGVNALQLEQRTWEEVRDLSLNFFLVSPILNLPFAPVVHPMLEGVFNLLLAWAAMFAGFLSDERKNKPNLLPWGPMLVGMQFLTSGFLLPYLFTRSVEKDDLVYKEDIDGELQAKVGEWKPLGGALATVGTYSIAWAFIGRPEFGDFDERYSSFIDLLSIDRVGSSFLVDLAIFAVFQSWFIDDDLKRRGVDIESETALRNIGKVIPFFGLAYYLTFRPSLPSRDEIVEKKSE</sequence>
<evidence type="ECO:0000256" key="2">
    <source>
        <dbReference type="SAM" id="SignalP"/>
    </source>
</evidence>
<keyword evidence="1" id="KW-0472">Membrane</keyword>
<comment type="caution">
    <text evidence="4">The sequence shown here is derived from an EMBL/GenBank/DDBJ whole genome shotgun (WGS) entry which is preliminary data.</text>
</comment>
<dbReference type="SUPFAM" id="SSF54427">
    <property type="entry name" value="NTF2-like"/>
    <property type="match status" value="2"/>
</dbReference>
<feature type="transmembrane region" description="Helical" evidence="1">
    <location>
        <begin position="362"/>
        <end position="382"/>
    </location>
</feature>
<dbReference type="PANTHER" id="PTHR36367:SF2">
    <property type="entry name" value="TRANSMEMBRANE PROTEIN"/>
    <property type="match status" value="1"/>
</dbReference>
<proteinExistence type="predicted"/>
<evidence type="ECO:0000313" key="5">
    <source>
        <dbReference type="Proteomes" id="UP001054902"/>
    </source>
</evidence>
<dbReference type="Proteomes" id="UP001054902">
    <property type="component" value="Unassembled WGS sequence"/>
</dbReference>
<evidence type="ECO:0000259" key="3">
    <source>
        <dbReference type="Pfam" id="PF12680"/>
    </source>
</evidence>
<feature type="chain" id="PRO_5042231548" description="SnoaL-like domain-containing protein" evidence="2">
    <location>
        <begin position="19"/>
        <end position="615"/>
    </location>
</feature>
<dbReference type="InterPro" id="IPR037401">
    <property type="entry name" value="SnoaL-like"/>
</dbReference>
<keyword evidence="1" id="KW-0812">Transmembrane</keyword>
<reference evidence="4 5" key="1">
    <citation type="journal article" date="2021" name="Sci. Rep.">
        <title>The genome of the diatom Chaetoceros tenuissimus carries an ancient integrated fragment of an extant virus.</title>
        <authorList>
            <person name="Hongo Y."/>
            <person name="Kimura K."/>
            <person name="Takaki Y."/>
            <person name="Yoshida Y."/>
            <person name="Baba S."/>
            <person name="Kobayashi G."/>
            <person name="Nagasaki K."/>
            <person name="Hano T."/>
            <person name="Tomaru Y."/>
        </authorList>
    </citation>
    <scope>NUCLEOTIDE SEQUENCE [LARGE SCALE GENOMIC DNA]</scope>
    <source>
        <strain evidence="4 5">NIES-3715</strain>
    </source>
</reference>
<dbReference type="AlphaFoldDB" id="A0AAD3H7R5"/>
<dbReference type="Gene3D" id="3.10.450.50">
    <property type="match status" value="2"/>
</dbReference>
<name>A0AAD3H7R5_9STRA</name>
<evidence type="ECO:0000313" key="4">
    <source>
        <dbReference type="EMBL" id="GFH53118.1"/>
    </source>
</evidence>
<keyword evidence="2" id="KW-0732">Signal</keyword>
<dbReference type="InterPro" id="IPR032710">
    <property type="entry name" value="NTF2-like_dom_sf"/>
</dbReference>
<gene>
    <name evidence="4" type="ORF">CTEN210_09594</name>
</gene>
<keyword evidence="1" id="KW-1133">Transmembrane helix</keyword>
<protein>
    <recommendedName>
        <fullName evidence="3">SnoaL-like domain-containing protein</fullName>
    </recommendedName>
</protein>
<evidence type="ECO:0000256" key="1">
    <source>
        <dbReference type="SAM" id="Phobius"/>
    </source>
</evidence>
<feature type="transmembrane region" description="Helical" evidence="1">
    <location>
        <begin position="504"/>
        <end position="521"/>
    </location>
</feature>
<organism evidence="4 5">
    <name type="scientific">Chaetoceros tenuissimus</name>
    <dbReference type="NCBI Taxonomy" id="426638"/>
    <lineage>
        <taxon>Eukaryota</taxon>
        <taxon>Sar</taxon>
        <taxon>Stramenopiles</taxon>
        <taxon>Ochrophyta</taxon>
        <taxon>Bacillariophyta</taxon>
        <taxon>Coscinodiscophyceae</taxon>
        <taxon>Chaetocerotophycidae</taxon>
        <taxon>Chaetocerotales</taxon>
        <taxon>Chaetocerotaceae</taxon>
        <taxon>Chaetoceros</taxon>
    </lineage>
</organism>
<dbReference type="PANTHER" id="PTHR36367">
    <property type="entry name" value="TRANSMEMBRANE PROTEIN"/>
    <property type="match status" value="1"/>
</dbReference>
<feature type="domain" description="SnoaL-like" evidence="3">
    <location>
        <begin position="232"/>
        <end position="332"/>
    </location>
</feature>
<dbReference type="EMBL" id="BLLK01000046">
    <property type="protein sequence ID" value="GFH53118.1"/>
    <property type="molecule type" value="Genomic_DNA"/>
</dbReference>
<dbReference type="Pfam" id="PF12680">
    <property type="entry name" value="SnoaL_2"/>
    <property type="match status" value="1"/>
</dbReference>
<feature type="transmembrane region" description="Helical" evidence="1">
    <location>
        <begin position="542"/>
        <end position="564"/>
    </location>
</feature>
<keyword evidence="5" id="KW-1185">Reference proteome</keyword>